<evidence type="ECO:0000256" key="3">
    <source>
        <dbReference type="ARBA" id="ARBA00022475"/>
    </source>
</evidence>
<feature type="transmembrane region" description="Helical" evidence="8">
    <location>
        <begin position="634"/>
        <end position="655"/>
    </location>
</feature>
<comment type="caution">
    <text evidence="10">The sequence shown here is derived from an EMBL/GenBank/DDBJ whole genome shotgun (WGS) entry which is preliminary data.</text>
</comment>
<feature type="transmembrane region" description="Helical" evidence="8">
    <location>
        <begin position="237"/>
        <end position="258"/>
    </location>
</feature>
<evidence type="ECO:0000313" key="11">
    <source>
        <dbReference type="Proteomes" id="UP000619260"/>
    </source>
</evidence>
<dbReference type="GO" id="GO:0005886">
    <property type="term" value="C:plasma membrane"/>
    <property type="evidence" value="ECO:0007669"/>
    <property type="project" value="UniProtKB-SubCell"/>
</dbReference>
<evidence type="ECO:0000256" key="5">
    <source>
        <dbReference type="ARBA" id="ARBA00022989"/>
    </source>
</evidence>
<evidence type="ECO:0000259" key="9">
    <source>
        <dbReference type="PROSITE" id="PS50156"/>
    </source>
</evidence>
<reference evidence="10" key="1">
    <citation type="submission" date="2021-01" db="EMBL/GenBank/DDBJ databases">
        <title>Whole genome shotgun sequence of Virgisporangium aliadipatigenens NBRC 105644.</title>
        <authorList>
            <person name="Komaki H."/>
            <person name="Tamura T."/>
        </authorList>
    </citation>
    <scope>NUCLEOTIDE SEQUENCE</scope>
    <source>
        <strain evidence="10">NBRC 105644</strain>
    </source>
</reference>
<dbReference type="Gene3D" id="1.20.1640.10">
    <property type="entry name" value="Multidrug efflux transporter AcrB transmembrane domain"/>
    <property type="match status" value="2"/>
</dbReference>
<dbReference type="RefSeq" id="WP_203901564.1">
    <property type="nucleotide sequence ID" value="NZ_BOPF01000019.1"/>
</dbReference>
<keyword evidence="3" id="KW-1003">Cell membrane</keyword>
<dbReference type="AlphaFoldDB" id="A0A8J3YP96"/>
<name>A0A8J3YP96_9ACTN</name>
<dbReference type="InterPro" id="IPR004869">
    <property type="entry name" value="MMPL_dom"/>
</dbReference>
<feature type="domain" description="SSD" evidence="9">
    <location>
        <begin position="211"/>
        <end position="336"/>
    </location>
</feature>
<feature type="transmembrane region" description="Helical" evidence="8">
    <location>
        <begin position="594"/>
        <end position="614"/>
    </location>
</feature>
<proteinExistence type="inferred from homology"/>
<feature type="transmembrane region" description="Helical" evidence="8">
    <location>
        <begin position="523"/>
        <end position="542"/>
    </location>
</feature>
<feature type="compositionally biased region" description="Basic and acidic residues" evidence="7">
    <location>
        <begin position="720"/>
        <end position="730"/>
    </location>
</feature>
<feature type="region of interest" description="Disordered" evidence="7">
    <location>
        <begin position="708"/>
        <end position="730"/>
    </location>
</feature>
<dbReference type="InterPro" id="IPR050545">
    <property type="entry name" value="Mycobact_MmpL"/>
</dbReference>
<feature type="transmembrane region" description="Helical" evidence="8">
    <location>
        <begin position="311"/>
        <end position="338"/>
    </location>
</feature>
<protein>
    <submittedName>
        <fullName evidence="10">Membrane protein</fullName>
    </submittedName>
</protein>
<evidence type="ECO:0000256" key="2">
    <source>
        <dbReference type="ARBA" id="ARBA00010157"/>
    </source>
</evidence>
<feature type="transmembrane region" description="Helical" evidence="8">
    <location>
        <begin position="214"/>
        <end position="231"/>
    </location>
</feature>
<keyword evidence="6 8" id="KW-0472">Membrane</keyword>
<evidence type="ECO:0000256" key="6">
    <source>
        <dbReference type="ARBA" id="ARBA00023136"/>
    </source>
</evidence>
<accession>A0A8J3YP96</accession>
<dbReference type="Proteomes" id="UP000619260">
    <property type="component" value="Unassembled WGS sequence"/>
</dbReference>
<feature type="transmembrane region" description="Helical" evidence="8">
    <location>
        <begin position="667"/>
        <end position="691"/>
    </location>
</feature>
<feature type="transmembrane region" description="Helical" evidence="8">
    <location>
        <begin position="187"/>
        <end position="207"/>
    </location>
</feature>
<organism evidence="10 11">
    <name type="scientific">Virgisporangium aliadipatigenens</name>
    <dbReference type="NCBI Taxonomy" id="741659"/>
    <lineage>
        <taxon>Bacteria</taxon>
        <taxon>Bacillati</taxon>
        <taxon>Actinomycetota</taxon>
        <taxon>Actinomycetes</taxon>
        <taxon>Micromonosporales</taxon>
        <taxon>Micromonosporaceae</taxon>
        <taxon>Virgisporangium</taxon>
    </lineage>
</organism>
<feature type="transmembrane region" description="Helical" evidence="8">
    <location>
        <begin position="554"/>
        <end position="574"/>
    </location>
</feature>
<evidence type="ECO:0000256" key="4">
    <source>
        <dbReference type="ARBA" id="ARBA00022692"/>
    </source>
</evidence>
<dbReference type="PANTHER" id="PTHR33406:SF11">
    <property type="entry name" value="MEMBRANE PROTEIN SCO6666-RELATED"/>
    <property type="match status" value="1"/>
</dbReference>
<dbReference type="PANTHER" id="PTHR33406">
    <property type="entry name" value="MEMBRANE PROTEIN MJ1562-RELATED"/>
    <property type="match status" value="1"/>
</dbReference>
<evidence type="ECO:0000256" key="8">
    <source>
        <dbReference type="SAM" id="Phobius"/>
    </source>
</evidence>
<evidence type="ECO:0000256" key="1">
    <source>
        <dbReference type="ARBA" id="ARBA00004651"/>
    </source>
</evidence>
<feature type="transmembrane region" description="Helical" evidence="8">
    <location>
        <begin position="370"/>
        <end position="388"/>
    </location>
</feature>
<evidence type="ECO:0000313" key="10">
    <source>
        <dbReference type="EMBL" id="GIJ48062.1"/>
    </source>
</evidence>
<comment type="subcellular location">
    <subcellularLocation>
        <location evidence="1">Cell membrane</location>
        <topology evidence="1">Multi-pass membrane protein</topology>
    </subcellularLocation>
</comment>
<sequence length="730" mass="73365">MSGAEAGTVHRVLGRIGRGCAAHPRRVLGAWLLLVVAVVLAVVAYGRPVDNEVGLPGSDAQTARDLVHAHGVGDDGAGGQVVVHVGTGRLDESARQAALTEAVAAIAAVDHVVVVTPPATGQGTLSADGRTGYLTVELDVPAREVDRSLAAEVDAAATPLRAHGVRTSLGGALAAAADRGDSRLSELIGLVAAAVVLVLAFGGLVAAGLPILTALLTLTCAVGAVGLAGHITGVPGVASTLATMIGLGVGIDYALFVITRHRELLARGVPVPEAVARSMAGSGSAVVFAGGTVVIALGGLAVAGVPILTTLAWSTGVAVVVAVAGAVTLLPALLALLGARVDALRLTRAPATDGTTGWARRADRVTRRPWRYAMAATALLGLLAAPALSLRLGQTDAGDAAPGSAGRTSYDLLAAGLGPGVNGPLTVVVVLDPPATGADDPRLATARTDLSALPGVASVAPARPSPDGAIATLRVIPTTGPGDPATAALVETVRDTPVAGTTAHVGGVVATKADLAGRVGERMWYVIAVVVVLSTVLLYLAFGAPVVAVKAAVMNLVSIGAAYGALTTVFAWGWGATLIGLDGPVPVESYVPMMLFALLFGLSMDYEVFLLTAVQEAWRRTGDNRASVRAGLAATGRVITSAAFIMVVVFAGFLLHSDPVIKMFGLGMAVAIAVDATVVRGLLVPAVMALLGPANWWHPGRSPAIVPTAGTPSPVTVTVPHDRERHASPQ</sequence>
<feature type="transmembrane region" description="Helical" evidence="8">
    <location>
        <begin position="27"/>
        <end position="46"/>
    </location>
</feature>
<keyword evidence="4 8" id="KW-0812">Transmembrane</keyword>
<comment type="similarity">
    <text evidence="2">Belongs to the resistance-nodulation-cell division (RND) (TC 2.A.6) family. MmpL subfamily.</text>
</comment>
<evidence type="ECO:0000256" key="7">
    <source>
        <dbReference type="SAM" id="MobiDB-lite"/>
    </source>
</evidence>
<dbReference type="EMBL" id="BOPF01000019">
    <property type="protein sequence ID" value="GIJ48062.1"/>
    <property type="molecule type" value="Genomic_DNA"/>
</dbReference>
<dbReference type="SUPFAM" id="SSF82866">
    <property type="entry name" value="Multidrug efflux transporter AcrB transmembrane domain"/>
    <property type="match status" value="2"/>
</dbReference>
<dbReference type="InterPro" id="IPR000731">
    <property type="entry name" value="SSD"/>
</dbReference>
<keyword evidence="5 8" id="KW-1133">Transmembrane helix</keyword>
<feature type="transmembrane region" description="Helical" evidence="8">
    <location>
        <begin position="279"/>
        <end position="305"/>
    </location>
</feature>
<dbReference type="Pfam" id="PF03176">
    <property type="entry name" value="MMPL"/>
    <property type="match status" value="2"/>
</dbReference>
<dbReference type="PROSITE" id="PS50156">
    <property type="entry name" value="SSD"/>
    <property type="match status" value="1"/>
</dbReference>
<keyword evidence="11" id="KW-1185">Reference proteome</keyword>
<gene>
    <name evidence="10" type="ORF">Val02_49480</name>
</gene>